<dbReference type="RefSeq" id="WP_130019688.1">
    <property type="nucleotide sequence ID" value="NZ_SEWF01000004.1"/>
</dbReference>
<reference evidence="3 4" key="1">
    <citation type="submission" date="2019-02" db="EMBL/GenBank/DDBJ databases">
        <title>Bacterial novel species Emticicia sp. 17J42-9 isolated from soil.</title>
        <authorList>
            <person name="Jung H.-Y."/>
        </authorList>
    </citation>
    <scope>NUCLEOTIDE SEQUENCE [LARGE SCALE GENOMIC DNA]</scope>
    <source>
        <strain evidence="3 4">17J42-9</strain>
    </source>
</reference>
<comment type="similarity">
    <text evidence="1">Belongs to the AHA1 family.</text>
</comment>
<dbReference type="SUPFAM" id="SSF55961">
    <property type="entry name" value="Bet v1-like"/>
    <property type="match status" value="1"/>
</dbReference>
<proteinExistence type="inferred from homology"/>
<dbReference type="InterPro" id="IPR013538">
    <property type="entry name" value="ASHA1/2-like_C"/>
</dbReference>
<keyword evidence="4" id="KW-1185">Reference proteome</keyword>
<dbReference type="AlphaFoldDB" id="A0A4Q5M455"/>
<dbReference type="CDD" id="cd07814">
    <property type="entry name" value="SRPBCC_CalC_Aha1-like"/>
    <property type="match status" value="1"/>
</dbReference>
<feature type="domain" description="Activator of Hsp90 ATPase homologue 1/2-like C-terminal" evidence="2">
    <location>
        <begin position="26"/>
        <end position="162"/>
    </location>
</feature>
<evidence type="ECO:0000259" key="2">
    <source>
        <dbReference type="Pfam" id="PF08327"/>
    </source>
</evidence>
<dbReference type="Proteomes" id="UP000293162">
    <property type="component" value="Unassembled WGS sequence"/>
</dbReference>
<organism evidence="3 4">
    <name type="scientific">Emticicia agri</name>
    <dbReference type="NCBI Taxonomy" id="2492393"/>
    <lineage>
        <taxon>Bacteria</taxon>
        <taxon>Pseudomonadati</taxon>
        <taxon>Bacteroidota</taxon>
        <taxon>Cytophagia</taxon>
        <taxon>Cytophagales</taxon>
        <taxon>Leadbetterellaceae</taxon>
        <taxon>Emticicia</taxon>
    </lineage>
</organism>
<dbReference type="OrthoDB" id="9795306at2"/>
<comment type="caution">
    <text evidence="3">The sequence shown here is derived from an EMBL/GenBank/DDBJ whole genome shotgun (WGS) entry which is preliminary data.</text>
</comment>
<dbReference type="Gene3D" id="3.30.530.20">
    <property type="match status" value="1"/>
</dbReference>
<evidence type="ECO:0000256" key="1">
    <source>
        <dbReference type="ARBA" id="ARBA00006817"/>
    </source>
</evidence>
<gene>
    <name evidence="3" type="ORF">EWM59_04170</name>
</gene>
<dbReference type="Pfam" id="PF08327">
    <property type="entry name" value="AHSA1"/>
    <property type="match status" value="1"/>
</dbReference>
<sequence>MTKDLIFDFTVNEENNTVSVQREFPANLETVWDAWTKAGILDQWWAPQPWRAQTKHFNFSEGGMWLYAMIGPENEKHWSKAEYDKIKEKRFISWSDAFCDEDGKENPEMPHSFWTIIFSEENGHGMVDVTVQYESSADMEGQLNMGFKEGFTMGLDNLEEMLKEKDPQF</sequence>
<accession>A0A4Q5M455</accession>
<protein>
    <submittedName>
        <fullName evidence="3">SRPBCC domain-containing protein</fullName>
    </submittedName>
</protein>
<evidence type="ECO:0000313" key="4">
    <source>
        <dbReference type="Proteomes" id="UP000293162"/>
    </source>
</evidence>
<dbReference type="InterPro" id="IPR023393">
    <property type="entry name" value="START-like_dom_sf"/>
</dbReference>
<evidence type="ECO:0000313" key="3">
    <source>
        <dbReference type="EMBL" id="RYU97111.1"/>
    </source>
</evidence>
<name>A0A4Q5M455_9BACT</name>
<dbReference type="EMBL" id="SEWF01000004">
    <property type="protein sequence ID" value="RYU97111.1"/>
    <property type="molecule type" value="Genomic_DNA"/>
</dbReference>